<dbReference type="InterPro" id="IPR017896">
    <property type="entry name" value="4Fe4S_Fe-S-bd"/>
</dbReference>
<dbReference type="GO" id="GO:0031419">
    <property type="term" value="F:cobalamin binding"/>
    <property type="evidence" value="ECO:0007669"/>
    <property type="project" value="UniProtKB-KW"/>
</dbReference>
<evidence type="ECO:0000259" key="10">
    <source>
        <dbReference type="PROSITE" id="PS51379"/>
    </source>
</evidence>
<dbReference type="GO" id="GO:0008616">
    <property type="term" value="P:tRNA queuosine(34) biosynthetic process"/>
    <property type="evidence" value="ECO:0007669"/>
    <property type="project" value="UniProtKB-UniRule"/>
</dbReference>
<dbReference type="RefSeq" id="WP_245688195.1">
    <property type="nucleotide sequence ID" value="NZ_FMWD01000001.1"/>
</dbReference>
<evidence type="ECO:0000256" key="8">
    <source>
        <dbReference type="ARBA" id="ARBA00023014"/>
    </source>
</evidence>
<dbReference type="PROSITE" id="PS00198">
    <property type="entry name" value="4FE4S_FER_1"/>
    <property type="match status" value="1"/>
</dbReference>
<comment type="subunit">
    <text evidence="9">Monomer.</text>
</comment>
<dbReference type="HAMAP" id="MF_00916">
    <property type="entry name" value="QueG"/>
    <property type="match status" value="1"/>
</dbReference>
<keyword evidence="4 9" id="KW-0479">Metal-binding</keyword>
<dbReference type="EMBL" id="FMWD01000001">
    <property type="protein sequence ID" value="SCZ49856.1"/>
    <property type="molecule type" value="Genomic_DNA"/>
</dbReference>
<feature type="binding site" evidence="9">
    <location>
        <position position="69"/>
    </location>
    <ligand>
        <name>cob(II)alamin</name>
        <dbReference type="ChEBI" id="CHEBI:16304"/>
    </ligand>
</feature>
<dbReference type="Gene3D" id="3.30.70.20">
    <property type="match status" value="1"/>
</dbReference>
<feature type="binding site" evidence="9">
    <location>
        <position position="210"/>
    </location>
    <ligand>
        <name>[4Fe-4S] cluster</name>
        <dbReference type="ChEBI" id="CHEBI:49883"/>
        <label>2</label>
    </ligand>
</feature>
<organism evidence="11 12">
    <name type="scientific">Thiohalomonas denitrificans</name>
    <dbReference type="NCBI Taxonomy" id="415747"/>
    <lineage>
        <taxon>Bacteria</taxon>
        <taxon>Pseudomonadati</taxon>
        <taxon>Pseudomonadota</taxon>
        <taxon>Gammaproteobacteria</taxon>
        <taxon>Thiohalomonadales</taxon>
        <taxon>Thiohalomonadaceae</taxon>
        <taxon>Thiohalomonas</taxon>
    </lineage>
</organism>
<feature type="active site" description="Proton donor" evidence="9">
    <location>
        <position position="147"/>
    </location>
</feature>
<feature type="binding site" evidence="9">
    <location>
        <position position="226"/>
    </location>
    <ligand>
        <name>[4Fe-4S] cluster</name>
        <dbReference type="ChEBI" id="CHEBI:49883"/>
        <label>2</label>
    </ligand>
</feature>
<dbReference type="Proteomes" id="UP000199648">
    <property type="component" value="Unassembled WGS sequence"/>
</dbReference>
<comment type="cofactor">
    <cofactor evidence="9">
        <name>cob(II)alamin</name>
        <dbReference type="ChEBI" id="CHEBI:16304"/>
    </cofactor>
</comment>
<dbReference type="Pfam" id="PF13484">
    <property type="entry name" value="Fer4_16"/>
    <property type="match status" value="1"/>
</dbReference>
<feature type="binding site" evidence="9">
    <location>
        <position position="228"/>
    </location>
    <ligand>
        <name>cob(II)alamin</name>
        <dbReference type="ChEBI" id="CHEBI:16304"/>
    </ligand>
</feature>
<keyword evidence="2 9" id="KW-0963">Cytoplasm</keyword>
<comment type="pathway">
    <text evidence="9">tRNA modification; tRNA-queuosine biosynthesis.</text>
</comment>
<feature type="binding site" evidence="9">
    <location>
        <position position="181"/>
    </location>
    <ligand>
        <name>cob(II)alamin</name>
        <dbReference type="ChEBI" id="CHEBI:16304"/>
    </ligand>
</feature>
<comment type="catalytic activity">
    <reaction evidence="9">
        <text>epoxyqueuosine(34) in tRNA + AH2 = queuosine(34) in tRNA + A + H2O</text>
        <dbReference type="Rhea" id="RHEA:32159"/>
        <dbReference type="Rhea" id="RHEA-COMP:18571"/>
        <dbReference type="Rhea" id="RHEA-COMP:18582"/>
        <dbReference type="ChEBI" id="CHEBI:13193"/>
        <dbReference type="ChEBI" id="CHEBI:15377"/>
        <dbReference type="ChEBI" id="CHEBI:17499"/>
        <dbReference type="ChEBI" id="CHEBI:194431"/>
        <dbReference type="ChEBI" id="CHEBI:194443"/>
        <dbReference type="EC" id="1.17.99.6"/>
    </reaction>
</comment>
<evidence type="ECO:0000256" key="9">
    <source>
        <dbReference type="HAMAP-Rule" id="MF_00916"/>
    </source>
</evidence>
<dbReference type="GO" id="GO:0052693">
    <property type="term" value="F:epoxyqueuosine reductase activity"/>
    <property type="evidence" value="ECO:0007669"/>
    <property type="project" value="UniProtKB-UniRule"/>
</dbReference>
<feature type="binding site" evidence="9">
    <location>
        <position position="260"/>
    </location>
    <ligand>
        <name>[4Fe-4S] cluster</name>
        <dbReference type="ChEBI" id="CHEBI:49883"/>
        <label>1</label>
    </ligand>
</feature>
<keyword evidence="1 9" id="KW-0004">4Fe-4S</keyword>
<dbReference type="InterPro" id="IPR017900">
    <property type="entry name" value="4Fe4S_Fe_S_CS"/>
</dbReference>
<keyword evidence="9" id="KW-0170">Cobalt</keyword>
<feature type="binding site" evidence="9">
    <location>
        <position position="203"/>
    </location>
    <ligand>
        <name>[4Fe-4S] cluster</name>
        <dbReference type="ChEBI" id="CHEBI:49883"/>
        <label>1</label>
    </ligand>
</feature>
<dbReference type="SUPFAM" id="SSF54862">
    <property type="entry name" value="4Fe-4S ferredoxins"/>
    <property type="match status" value="1"/>
</dbReference>
<name>A0A1G5PKG4_9GAMM</name>
<accession>A0A1G5PKG4</accession>
<feature type="binding site" evidence="9">
    <location>
        <position position="206"/>
    </location>
    <ligand>
        <name>[4Fe-4S] cluster</name>
        <dbReference type="ChEBI" id="CHEBI:49883"/>
        <label>1</label>
    </ligand>
</feature>
<comment type="similarity">
    <text evidence="9">Belongs to the QueG family.</text>
</comment>
<keyword evidence="9" id="KW-0846">Cobalamin</keyword>
<dbReference type="PANTHER" id="PTHR30002:SF4">
    <property type="entry name" value="EPOXYQUEUOSINE REDUCTASE"/>
    <property type="match status" value="1"/>
</dbReference>
<evidence type="ECO:0000256" key="7">
    <source>
        <dbReference type="ARBA" id="ARBA00023004"/>
    </source>
</evidence>
<feature type="binding site" evidence="9">
    <location>
        <position position="171"/>
    </location>
    <ligand>
        <name>cob(II)alamin</name>
        <dbReference type="ChEBI" id="CHEBI:16304"/>
    </ligand>
</feature>
<dbReference type="EC" id="1.17.99.6" evidence="9"/>
<feature type="domain" description="4Fe-4S ferredoxin-type" evidence="10">
    <location>
        <begin position="188"/>
        <end position="220"/>
    </location>
</feature>
<dbReference type="Pfam" id="PF08331">
    <property type="entry name" value="QueG_DUF1730"/>
    <property type="match status" value="1"/>
</dbReference>
<comment type="caution">
    <text evidence="9">Lacks conserved residue(s) required for the propagation of feature annotation.</text>
</comment>
<dbReference type="GO" id="GO:0051539">
    <property type="term" value="F:4 iron, 4 sulfur cluster binding"/>
    <property type="evidence" value="ECO:0007669"/>
    <property type="project" value="UniProtKB-KW"/>
</dbReference>
<keyword evidence="3 9" id="KW-0819">tRNA processing</keyword>
<feature type="binding site" evidence="9">
    <location>
        <position position="253"/>
    </location>
    <ligand>
        <name>[4Fe-4S] cluster</name>
        <dbReference type="ChEBI" id="CHEBI:49883"/>
        <label>2</label>
    </ligand>
</feature>
<dbReference type="PROSITE" id="PS51379">
    <property type="entry name" value="4FE4S_FER_2"/>
    <property type="match status" value="1"/>
</dbReference>
<feature type="binding site" evidence="9">
    <location>
        <begin position="253"/>
        <end position="254"/>
    </location>
    <ligand>
        <name>cob(II)alamin</name>
        <dbReference type="ChEBI" id="CHEBI:16304"/>
    </ligand>
</feature>
<proteinExistence type="inferred from homology"/>
<feature type="binding site" evidence="9">
    <location>
        <position position="256"/>
    </location>
    <ligand>
        <name>[4Fe-4S] cluster</name>
        <dbReference type="ChEBI" id="CHEBI:49883"/>
        <label>2</label>
    </ligand>
</feature>
<dbReference type="STRING" id="415747.SAMN03097708_00280"/>
<feature type="binding site" evidence="9">
    <location>
        <position position="200"/>
    </location>
    <ligand>
        <name>[4Fe-4S] cluster</name>
        <dbReference type="ChEBI" id="CHEBI:49883"/>
        <label>1</label>
    </ligand>
</feature>
<feature type="binding site" evidence="9">
    <location>
        <position position="147"/>
    </location>
    <ligand>
        <name>cob(II)alamin</name>
        <dbReference type="ChEBI" id="CHEBI:16304"/>
    </ligand>
</feature>
<evidence type="ECO:0000256" key="3">
    <source>
        <dbReference type="ARBA" id="ARBA00022694"/>
    </source>
</evidence>
<dbReference type="UniPathway" id="UPA00392"/>
<evidence type="ECO:0000256" key="6">
    <source>
        <dbReference type="ARBA" id="ARBA00023002"/>
    </source>
</evidence>
<evidence type="ECO:0000313" key="12">
    <source>
        <dbReference type="Proteomes" id="UP000199648"/>
    </source>
</evidence>
<dbReference type="AlphaFoldDB" id="A0A1G5PKG4"/>
<dbReference type="FunFam" id="3.30.70.20:FF:000017">
    <property type="entry name" value="Epoxyqueuosine reductase"/>
    <property type="match status" value="1"/>
</dbReference>
<dbReference type="GO" id="GO:0005737">
    <property type="term" value="C:cytoplasm"/>
    <property type="evidence" value="ECO:0007669"/>
    <property type="project" value="UniProtKB-SubCell"/>
</dbReference>
<gene>
    <name evidence="9" type="primary">queG</name>
    <name evidence="11" type="ORF">SAMN03097708_00280</name>
</gene>
<dbReference type="NCBIfam" id="TIGR00276">
    <property type="entry name" value="tRNA epoxyqueuosine(34) reductase QueG"/>
    <property type="match status" value="1"/>
</dbReference>
<comment type="cofactor">
    <cofactor evidence="9">
        <name>[4Fe-4S] cluster</name>
        <dbReference type="ChEBI" id="CHEBI:49883"/>
    </cofactor>
    <text evidence="9">Binds 2 [4Fe-4S] clusters per monomer.</text>
</comment>
<dbReference type="GO" id="GO:0046872">
    <property type="term" value="F:metal ion binding"/>
    <property type="evidence" value="ECO:0007669"/>
    <property type="project" value="UniProtKB-KW"/>
</dbReference>
<keyword evidence="5 9" id="KW-0671">Queuosine biosynthesis</keyword>
<protein>
    <recommendedName>
        <fullName evidence="9">Epoxyqueuosine reductase</fullName>
        <ecNumber evidence="9">1.17.99.6</ecNumber>
    </recommendedName>
    <alternativeName>
        <fullName evidence="9">Queuosine biosynthesis protein QueG</fullName>
    </alternativeName>
</protein>
<keyword evidence="8 9" id="KW-0411">Iron-sulfur</keyword>
<comment type="subcellular location">
    <subcellularLocation>
        <location evidence="9">Cytoplasm</location>
    </subcellularLocation>
</comment>
<evidence type="ECO:0000256" key="1">
    <source>
        <dbReference type="ARBA" id="ARBA00022485"/>
    </source>
</evidence>
<evidence type="ECO:0000256" key="4">
    <source>
        <dbReference type="ARBA" id="ARBA00022723"/>
    </source>
</evidence>
<evidence type="ECO:0000256" key="2">
    <source>
        <dbReference type="ARBA" id="ARBA00022490"/>
    </source>
</evidence>
<keyword evidence="6 9" id="KW-0560">Oxidoreductase</keyword>
<evidence type="ECO:0000313" key="11">
    <source>
        <dbReference type="EMBL" id="SCZ49856.1"/>
    </source>
</evidence>
<sequence length="365" mass="40893">MAISYNMDRQNLEPNDLARHIRSWGRELGFQAVGITDIDLSAAERRFLDWLKAGFHGEMEYMARHGTRRSRPPELVEGTCRVISVRMDYRPAGAADADAVLADSRQGYISRYALGRDYHKLMRKRLANLAKRIEAAVGPFGHRVFVDSAPVLEKPLAEKAGLGWVGKHSNLLHREGSWFFLGEIYVDLPLPIDTATEPHCGSCRACIDACPTRAIVAPYVVDARLCISYLTIELHGSIPEELRPLIGNRIYGCDDCQLCCPWNRFTANTAEGDFEPRHELDSTSLVELFAWDEARFLQRTEGSAIRRLGHERWLRNIAVALGNAPAEPAIIEALQARREACSPLVREHVEWALGQHGIETPESAG</sequence>
<evidence type="ECO:0000256" key="5">
    <source>
        <dbReference type="ARBA" id="ARBA00022785"/>
    </source>
</evidence>
<dbReference type="PANTHER" id="PTHR30002">
    <property type="entry name" value="EPOXYQUEUOSINE REDUCTASE"/>
    <property type="match status" value="1"/>
</dbReference>
<keyword evidence="12" id="KW-1185">Reference proteome</keyword>
<dbReference type="InterPro" id="IPR013542">
    <property type="entry name" value="QueG_DUF1730"/>
</dbReference>
<comment type="function">
    <text evidence="9">Catalyzes the conversion of epoxyqueuosine (oQ) to queuosine (Q), which is a hypermodified base found in the wobble positions of tRNA(Asp), tRNA(Asn), tRNA(His) and tRNA(Tyr).</text>
</comment>
<dbReference type="InterPro" id="IPR004453">
    <property type="entry name" value="QueG"/>
</dbReference>
<reference evidence="11 12" key="1">
    <citation type="submission" date="2016-10" db="EMBL/GenBank/DDBJ databases">
        <authorList>
            <person name="de Groot N.N."/>
        </authorList>
    </citation>
    <scope>NUCLEOTIDE SEQUENCE [LARGE SCALE GENOMIC DNA]</scope>
    <source>
        <strain evidence="11 12">HLD2</strain>
    </source>
</reference>
<keyword evidence="7 9" id="KW-0408">Iron</keyword>